<organism evidence="8 9">
    <name type="scientific">Thermosynechococcus sichuanensis E542</name>
    <dbReference type="NCBI Taxonomy" id="2016101"/>
    <lineage>
        <taxon>Bacteria</taxon>
        <taxon>Bacillati</taxon>
        <taxon>Cyanobacteriota</taxon>
        <taxon>Cyanophyceae</taxon>
        <taxon>Acaryochloridales</taxon>
        <taxon>Thermosynechococcaceae</taxon>
        <taxon>Thermosynechococcus</taxon>
        <taxon>Thermosynechococcus sichuanensis</taxon>
    </lineage>
</organism>
<keyword evidence="6 7" id="KW-0472">Membrane</keyword>
<accession>A0A3B7MHS0</accession>
<dbReference type="NCBIfam" id="TIGR00427">
    <property type="entry name" value="NAAT family transporter"/>
    <property type="match status" value="1"/>
</dbReference>
<dbReference type="Proteomes" id="UP000261812">
    <property type="component" value="Chromosome"/>
</dbReference>
<feature type="transmembrane region" description="Helical" evidence="7">
    <location>
        <begin position="49"/>
        <end position="67"/>
    </location>
</feature>
<reference evidence="9" key="1">
    <citation type="submission" date="2018-09" db="EMBL/GenBank/DDBJ databases">
        <title>Complete genome sequence of thermophilic cyanobacteria strain Thermosynechococcus elongatus PKUAC-SCTE542.</title>
        <authorList>
            <person name="Liang Y."/>
            <person name="Tang J."/>
            <person name="Daroch M."/>
        </authorList>
    </citation>
    <scope>NUCLEOTIDE SEQUENCE [LARGE SCALE GENOMIC DNA]</scope>
    <source>
        <strain evidence="9">E542</strain>
    </source>
</reference>
<protein>
    <recommendedName>
        <fullName evidence="7">UPF0056 membrane protein</fullName>
    </recommendedName>
</protein>
<evidence type="ECO:0000256" key="3">
    <source>
        <dbReference type="ARBA" id="ARBA00022475"/>
    </source>
</evidence>
<keyword evidence="4 7" id="KW-0812">Transmembrane</keyword>
<evidence type="ECO:0000256" key="2">
    <source>
        <dbReference type="ARBA" id="ARBA00009784"/>
    </source>
</evidence>
<comment type="similarity">
    <text evidence="2 7">Belongs to the UPF0056 (MarC) family.</text>
</comment>
<sequence length="213" mass="22993">MVHPTFSFLLGTLAALFPIADPIGAIPIFCTLTAKHPPKYRRQQAKQVALNVFAVLVTFFLGGKLVLGFFGISLAVVRIAGGLIVAHTAWQMVTSHQRLTLQEHAEAIDKEDITFTPMAVPLISGPGAIGVTMTLSTRCQHWEEYLGCLLGIGLFSGVVYLCLVLGQPLLQKWGKTGVGALTRILGFLILAIAVQLIAEGSLEFVRANLDQTR</sequence>
<evidence type="ECO:0000256" key="5">
    <source>
        <dbReference type="ARBA" id="ARBA00022989"/>
    </source>
</evidence>
<comment type="subcellular location">
    <subcellularLocation>
        <location evidence="1 7">Cell membrane</location>
        <topology evidence="1 7">Multi-pass membrane protein</topology>
    </subcellularLocation>
</comment>
<dbReference type="InterPro" id="IPR002771">
    <property type="entry name" value="Multi_antbiot-R_MarC"/>
</dbReference>
<dbReference type="Pfam" id="PF01914">
    <property type="entry name" value="MarC"/>
    <property type="match status" value="1"/>
</dbReference>
<evidence type="ECO:0000256" key="1">
    <source>
        <dbReference type="ARBA" id="ARBA00004651"/>
    </source>
</evidence>
<dbReference type="RefSeq" id="WP_181496008.1">
    <property type="nucleotide sequence ID" value="NZ_CP032152.1"/>
</dbReference>
<dbReference type="GO" id="GO:0005886">
    <property type="term" value="C:plasma membrane"/>
    <property type="evidence" value="ECO:0007669"/>
    <property type="project" value="UniProtKB-SubCell"/>
</dbReference>
<dbReference type="AlphaFoldDB" id="A0A3B7MHS0"/>
<feature type="transmembrane region" description="Helical" evidence="7">
    <location>
        <begin position="145"/>
        <end position="166"/>
    </location>
</feature>
<name>A0A3B7MHS0_9CYAN</name>
<dbReference type="EMBL" id="CP032152">
    <property type="protein sequence ID" value="AXY67400.1"/>
    <property type="molecule type" value="Genomic_DNA"/>
</dbReference>
<comment type="caution">
    <text evidence="7">Lacks conserved residue(s) required for the propagation of feature annotation.</text>
</comment>
<feature type="transmembrane region" description="Helical" evidence="7">
    <location>
        <begin position="178"/>
        <end position="198"/>
    </location>
</feature>
<feature type="transmembrane region" description="Helical" evidence="7">
    <location>
        <begin position="113"/>
        <end position="133"/>
    </location>
</feature>
<keyword evidence="9" id="KW-1185">Reference proteome</keyword>
<evidence type="ECO:0000256" key="4">
    <source>
        <dbReference type="ARBA" id="ARBA00022692"/>
    </source>
</evidence>
<dbReference type="PANTHER" id="PTHR33508:SF1">
    <property type="entry name" value="UPF0056 MEMBRANE PROTEIN YHCE"/>
    <property type="match status" value="1"/>
</dbReference>
<evidence type="ECO:0000313" key="8">
    <source>
        <dbReference type="EMBL" id="AXY67400.1"/>
    </source>
</evidence>
<proteinExistence type="inferred from homology"/>
<gene>
    <name evidence="8" type="ORF">D3A95_02290</name>
</gene>
<keyword evidence="5 7" id="KW-1133">Transmembrane helix</keyword>
<evidence type="ECO:0000256" key="6">
    <source>
        <dbReference type="ARBA" id="ARBA00023136"/>
    </source>
</evidence>
<evidence type="ECO:0000313" key="9">
    <source>
        <dbReference type="Proteomes" id="UP000261812"/>
    </source>
</evidence>
<dbReference type="PANTHER" id="PTHR33508">
    <property type="entry name" value="UPF0056 MEMBRANE PROTEIN YHCE"/>
    <property type="match status" value="1"/>
</dbReference>
<evidence type="ECO:0000256" key="7">
    <source>
        <dbReference type="RuleBase" id="RU362048"/>
    </source>
</evidence>
<dbReference type="KEGG" id="tsq:D3A95_02290"/>
<keyword evidence="3" id="KW-1003">Cell membrane</keyword>